<dbReference type="Proteomes" id="UP001362899">
    <property type="component" value="Unassembled WGS sequence"/>
</dbReference>
<feature type="transmembrane region" description="Helical" evidence="6">
    <location>
        <begin position="101"/>
        <end position="127"/>
    </location>
</feature>
<feature type="transmembrane region" description="Helical" evidence="6">
    <location>
        <begin position="58"/>
        <end position="75"/>
    </location>
</feature>
<dbReference type="Pfam" id="PF05255">
    <property type="entry name" value="UPF0220"/>
    <property type="match status" value="1"/>
</dbReference>
<comment type="subcellular location">
    <subcellularLocation>
        <location evidence="1">Membrane</location>
        <topology evidence="1">Multi-pass membrane protein</topology>
    </subcellularLocation>
</comment>
<name>A0AAV5RGT9_STABA</name>
<reference evidence="7 8" key="1">
    <citation type="journal article" date="2023" name="Elife">
        <title>Identification of key yeast species and microbe-microbe interactions impacting larval growth of Drosophila in the wild.</title>
        <authorList>
            <person name="Mure A."/>
            <person name="Sugiura Y."/>
            <person name="Maeda R."/>
            <person name="Honda K."/>
            <person name="Sakurai N."/>
            <person name="Takahashi Y."/>
            <person name="Watada M."/>
            <person name="Katoh T."/>
            <person name="Gotoh A."/>
            <person name="Gotoh Y."/>
            <person name="Taniguchi I."/>
            <person name="Nakamura K."/>
            <person name="Hayashi T."/>
            <person name="Katayama T."/>
            <person name="Uemura T."/>
            <person name="Hattori Y."/>
        </authorList>
    </citation>
    <scope>NUCLEOTIDE SEQUENCE [LARGE SCALE GENOMIC DNA]</scope>
    <source>
        <strain evidence="7 8">SB-73</strain>
    </source>
</reference>
<keyword evidence="4 6" id="KW-1133">Transmembrane helix</keyword>
<comment type="caution">
    <text evidence="7">The sequence shown here is derived from an EMBL/GenBank/DDBJ whole genome shotgun (WGS) entry which is preliminary data.</text>
</comment>
<evidence type="ECO:0000256" key="4">
    <source>
        <dbReference type="ARBA" id="ARBA00022989"/>
    </source>
</evidence>
<keyword evidence="8" id="KW-1185">Reference proteome</keyword>
<feature type="transmembrane region" description="Helical" evidence="6">
    <location>
        <begin position="21"/>
        <end position="38"/>
    </location>
</feature>
<dbReference type="PANTHER" id="PTHR13180">
    <property type="entry name" value="SMALL MEMBRANE PROTEIN-RELATED"/>
    <property type="match status" value="1"/>
</dbReference>
<evidence type="ECO:0000313" key="7">
    <source>
        <dbReference type="EMBL" id="GMM49759.1"/>
    </source>
</evidence>
<evidence type="ECO:0000256" key="2">
    <source>
        <dbReference type="ARBA" id="ARBA00005335"/>
    </source>
</evidence>
<sequence length="171" mass="18714">MSLRLGAFNIPHLSSHTIRAAGVYVSGILYSSAFYYMLDSALWSAHKNPSNVHVGFVDWLPLILCSLGMAIINLVEKSRLNGNNAFGNEYGGNNDTWQAKVVLFLGFAFLSGGVADSVVILVLKYIIPKYGLPVLAMGIQNVISSCLVMTSCLILWVAQNMQDDYSYSLQL</sequence>
<evidence type="ECO:0000256" key="1">
    <source>
        <dbReference type="ARBA" id="ARBA00004141"/>
    </source>
</evidence>
<evidence type="ECO:0000313" key="8">
    <source>
        <dbReference type="Proteomes" id="UP001362899"/>
    </source>
</evidence>
<gene>
    <name evidence="7" type="ORF">DASB73_007170</name>
</gene>
<dbReference type="GO" id="GO:0016020">
    <property type="term" value="C:membrane"/>
    <property type="evidence" value="ECO:0007669"/>
    <property type="project" value="UniProtKB-SubCell"/>
</dbReference>
<evidence type="ECO:0000256" key="6">
    <source>
        <dbReference type="SAM" id="Phobius"/>
    </source>
</evidence>
<feature type="transmembrane region" description="Helical" evidence="6">
    <location>
        <begin position="139"/>
        <end position="158"/>
    </location>
</feature>
<comment type="similarity">
    <text evidence="2">Belongs to the UPF0220 family.</text>
</comment>
<accession>A0AAV5RGT9</accession>
<keyword evidence="5 6" id="KW-0472">Membrane</keyword>
<dbReference type="InterPro" id="IPR007919">
    <property type="entry name" value="UPF0220"/>
</dbReference>
<evidence type="ECO:0000256" key="3">
    <source>
        <dbReference type="ARBA" id="ARBA00022692"/>
    </source>
</evidence>
<dbReference type="AlphaFoldDB" id="A0AAV5RGT9"/>
<organism evidence="7 8">
    <name type="scientific">Starmerella bacillaris</name>
    <name type="common">Yeast</name>
    <name type="synonym">Candida zemplinina</name>
    <dbReference type="NCBI Taxonomy" id="1247836"/>
    <lineage>
        <taxon>Eukaryota</taxon>
        <taxon>Fungi</taxon>
        <taxon>Dikarya</taxon>
        <taxon>Ascomycota</taxon>
        <taxon>Saccharomycotina</taxon>
        <taxon>Dipodascomycetes</taxon>
        <taxon>Dipodascales</taxon>
        <taxon>Trichomonascaceae</taxon>
        <taxon>Starmerella</taxon>
    </lineage>
</organism>
<dbReference type="EMBL" id="BTGC01000003">
    <property type="protein sequence ID" value="GMM49759.1"/>
    <property type="molecule type" value="Genomic_DNA"/>
</dbReference>
<keyword evidence="3 6" id="KW-0812">Transmembrane</keyword>
<proteinExistence type="inferred from homology"/>
<protein>
    <submittedName>
        <fullName evidence="7">Vps68 protein</fullName>
    </submittedName>
</protein>
<evidence type="ECO:0000256" key="5">
    <source>
        <dbReference type="ARBA" id="ARBA00023136"/>
    </source>
</evidence>